<dbReference type="InterPro" id="IPR013656">
    <property type="entry name" value="PAS_4"/>
</dbReference>
<evidence type="ECO:0000256" key="4">
    <source>
        <dbReference type="ARBA" id="ARBA00023163"/>
    </source>
</evidence>
<dbReference type="Gene3D" id="3.60.40.10">
    <property type="entry name" value="PPM-type phosphatase domain"/>
    <property type="match status" value="1"/>
</dbReference>
<dbReference type="InterPro" id="IPR001932">
    <property type="entry name" value="PPM-type_phosphatase-like_dom"/>
</dbReference>
<accession>A0A081BRA3</accession>
<dbReference type="Proteomes" id="UP000030700">
    <property type="component" value="Unassembled WGS sequence"/>
</dbReference>
<dbReference type="InterPro" id="IPR052016">
    <property type="entry name" value="Bact_Sigma-Reg"/>
</dbReference>
<dbReference type="PROSITE" id="PS50113">
    <property type="entry name" value="PAC"/>
    <property type="match status" value="1"/>
</dbReference>
<proteinExistence type="predicted"/>
<dbReference type="PANTHER" id="PTHR43156:SF2">
    <property type="entry name" value="STAGE II SPORULATION PROTEIN E"/>
    <property type="match status" value="1"/>
</dbReference>
<keyword evidence="7" id="KW-1185">Reference proteome</keyword>
<dbReference type="AlphaFoldDB" id="A0A081BRA3"/>
<evidence type="ECO:0000256" key="1">
    <source>
        <dbReference type="ARBA" id="ARBA00022801"/>
    </source>
</evidence>
<dbReference type="SMART" id="SM00331">
    <property type="entry name" value="PP2C_SIG"/>
    <property type="match status" value="1"/>
</dbReference>
<dbReference type="InterPro" id="IPR000700">
    <property type="entry name" value="PAS-assoc_C"/>
</dbReference>
<dbReference type="InterPro" id="IPR036457">
    <property type="entry name" value="PPM-type-like_dom_sf"/>
</dbReference>
<protein>
    <submittedName>
        <fullName evidence="6">Stage II sporulation protein E</fullName>
    </submittedName>
</protein>
<dbReference type="Gene3D" id="3.30.450.20">
    <property type="entry name" value="PAS domain"/>
    <property type="match status" value="1"/>
</dbReference>
<dbReference type="EMBL" id="DF820460">
    <property type="protein sequence ID" value="GAK53934.1"/>
    <property type="molecule type" value="Genomic_DNA"/>
</dbReference>
<dbReference type="SUPFAM" id="SSF55785">
    <property type="entry name" value="PYP-like sensor domain (PAS domain)"/>
    <property type="match status" value="1"/>
</dbReference>
<keyword evidence="1" id="KW-0378">Hydrolase</keyword>
<reference evidence="6" key="1">
    <citation type="journal article" date="2015" name="PeerJ">
        <title>First genomic representation of candidate bacterial phylum KSB3 points to enhanced environmental sensing as a trigger of wastewater bulking.</title>
        <authorList>
            <person name="Sekiguchi Y."/>
            <person name="Ohashi A."/>
            <person name="Parks D.H."/>
            <person name="Yamauchi T."/>
            <person name="Tyson G.W."/>
            <person name="Hugenholtz P."/>
        </authorList>
    </citation>
    <scope>NUCLEOTIDE SEQUENCE [LARGE SCALE GENOMIC DNA]</scope>
</reference>
<evidence type="ECO:0000313" key="7">
    <source>
        <dbReference type="Proteomes" id="UP000030700"/>
    </source>
</evidence>
<dbReference type="Pfam" id="PF07228">
    <property type="entry name" value="SpoIIE"/>
    <property type="match status" value="1"/>
</dbReference>
<dbReference type="HOGENOM" id="CLU_017577_0_0_0"/>
<dbReference type="PANTHER" id="PTHR43156">
    <property type="entry name" value="STAGE II SPORULATION PROTEIN E-RELATED"/>
    <property type="match status" value="1"/>
</dbReference>
<gene>
    <name evidence="6" type="ORF">U14_05211</name>
</gene>
<dbReference type="GO" id="GO:0003677">
    <property type="term" value="F:DNA binding"/>
    <property type="evidence" value="ECO:0007669"/>
    <property type="project" value="UniProtKB-KW"/>
</dbReference>
<dbReference type="Gene3D" id="3.40.50.2300">
    <property type="match status" value="2"/>
</dbReference>
<dbReference type="GO" id="GO:0016791">
    <property type="term" value="F:phosphatase activity"/>
    <property type="evidence" value="ECO:0007669"/>
    <property type="project" value="TreeGrafter"/>
</dbReference>
<organism evidence="6">
    <name type="scientific">Candidatus Moduliflexus flocculans</name>
    <dbReference type="NCBI Taxonomy" id="1499966"/>
    <lineage>
        <taxon>Bacteria</taxon>
        <taxon>Candidatus Moduliflexota</taxon>
        <taxon>Candidatus Moduliflexia</taxon>
        <taxon>Candidatus Moduliflexales</taxon>
        <taxon>Candidatus Moduliflexaceae</taxon>
    </lineage>
</organism>
<feature type="domain" description="PAC" evidence="5">
    <location>
        <begin position="657"/>
        <end position="719"/>
    </location>
</feature>
<evidence type="ECO:0000256" key="2">
    <source>
        <dbReference type="ARBA" id="ARBA00023015"/>
    </source>
</evidence>
<sequence length="987" mass="110931">MYDVLQTEARKQSSWRADRPTIGYMNINVLLEWALWPWQGILDAAETNQVNVVSLIGQIIALQQDFSEQANVLYALADARCLDGLIIWKAGLVTLLSEQESDAFCRRFNLPVVTIEGELSGAPCVTYSNYDGVQRLMTHLIETHDYQRIGFVGMFQHHLGFQERYRGYRDALRGYSLVEYPDLVQWYFPDDAIREGLIEDVVLDDYLRRALTGGVDALVCVTDSIAGQVIRRLRALNVQIPHDVAVVGFDGFTEGRVMTPPITTVDPGWHQLGAQAMTTMVKLLAGESVPQRVIVPGQMIIRQSCGCADASIRQVNRKPVLLLNQMSELTQEICRTLTEKGLEHPDSAIESMIQAFERDLINDSTEQFLLELDTLLQASMDAEKDLSVWHDALSVFRAERLPALSAPNMVARAEVLWQQARVLIGNCAVQTEIARRLRAEQLASQLREVGQALIATFDVSEIMNILASKLPLLGIPRCYLATFEQPQTYRYPNAAPEWARLRLAYDERGRQPLQPEGLRFPSWQLIPPDILAPDTRFHLLAQALYFKEEQIGFALFEAGLRDGYIYDALRGQISSALQGALLVKRVQERSAEIARQKYVLDTFMANVPDNIYFKDRECRFTHVNAAHAHCFGVNAPHALLGKTDFDFFCTEEAQPKYEAELKIIQTGEPLLALEEPEAGGRWSLTTKMPLRDEHGEIIGTFGISRDITALKQTQFELAAAYEEIKMLNAQLHSENLRMSAELNIAQRLQQMVLPMPEELQKIPGLEIVGYMQPADEVGGDYYDVLHYDDNRLCIGIGDVTGHGLESGVLMLMTQTAIRTLVDHGETDPVVFLNTINRVLYQNIQRMGADRSLTLAMVNYQNGQLRLIGQHEEALIVRRDGQIERMNTIELGFPLGLVDDIREWIAEATVMLEPGDGVVLYTDGITEAQNVADEFYGLERLCAIISATWRNATANAVKEAITHDVRQFVGDAMVYDDMALVILKQQGG</sequence>
<dbReference type="InterPro" id="IPR046335">
    <property type="entry name" value="LacI/GalR-like_sensor"/>
</dbReference>
<dbReference type="SUPFAM" id="SSF53822">
    <property type="entry name" value="Periplasmic binding protein-like I"/>
    <property type="match status" value="1"/>
</dbReference>
<keyword evidence="4" id="KW-0804">Transcription</keyword>
<dbReference type="Pfam" id="PF13377">
    <property type="entry name" value="Peripla_BP_3"/>
    <property type="match status" value="1"/>
</dbReference>
<dbReference type="InterPro" id="IPR028082">
    <property type="entry name" value="Peripla_BP_I"/>
</dbReference>
<keyword evidence="2" id="KW-0805">Transcription regulation</keyword>
<dbReference type="NCBIfam" id="TIGR00229">
    <property type="entry name" value="sensory_box"/>
    <property type="match status" value="1"/>
</dbReference>
<keyword evidence="3" id="KW-0238">DNA-binding</keyword>
<name>A0A081BRA3_9BACT</name>
<dbReference type="InterPro" id="IPR035965">
    <property type="entry name" value="PAS-like_dom_sf"/>
</dbReference>
<evidence type="ECO:0000259" key="5">
    <source>
        <dbReference type="PROSITE" id="PS50113"/>
    </source>
</evidence>
<evidence type="ECO:0000313" key="6">
    <source>
        <dbReference type="EMBL" id="GAK53934.1"/>
    </source>
</evidence>
<dbReference type="Pfam" id="PF08448">
    <property type="entry name" value="PAS_4"/>
    <property type="match status" value="1"/>
</dbReference>
<dbReference type="STRING" id="1499966.U14_05211"/>
<evidence type="ECO:0000256" key="3">
    <source>
        <dbReference type="ARBA" id="ARBA00023125"/>
    </source>
</evidence>
<dbReference type="InterPro" id="IPR000014">
    <property type="entry name" value="PAS"/>
</dbReference>